<dbReference type="SUPFAM" id="SSF53807">
    <property type="entry name" value="Helical backbone' metal receptor"/>
    <property type="match status" value="1"/>
</dbReference>
<dbReference type="Gene3D" id="3.40.50.1980">
    <property type="entry name" value="Nitrogenase molybdenum iron protein domain"/>
    <property type="match status" value="2"/>
</dbReference>
<dbReference type="PROSITE" id="PS50983">
    <property type="entry name" value="FE_B12_PBP"/>
    <property type="match status" value="1"/>
</dbReference>
<dbReference type="Pfam" id="PF01497">
    <property type="entry name" value="Peripla_BP_2"/>
    <property type="match status" value="1"/>
</dbReference>
<dbReference type="InterPro" id="IPR002491">
    <property type="entry name" value="ABC_transptr_periplasmic_BD"/>
</dbReference>
<dbReference type="GO" id="GO:1901678">
    <property type="term" value="P:iron coordination entity transport"/>
    <property type="evidence" value="ECO:0007669"/>
    <property type="project" value="UniProtKB-ARBA"/>
</dbReference>
<dbReference type="GO" id="GO:0005886">
    <property type="term" value="C:plasma membrane"/>
    <property type="evidence" value="ECO:0007669"/>
    <property type="project" value="UniProtKB-SubCell"/>
</dbReference>
<comment type="similarity">
    <text evidence="2">Belongs to the bacterial solute-binding protein 8 family.</text>
</comment>
<dbReference type="InterPro" id="IPR051313">
    <property type="entry name" value="Bact_iron-sidero_bind"/>
</dbReference>
<dbReference type="PROSITE" id="PS51257">
    <property type="entry name" value="PROKAR_LIPOPROTEIN"/>
    <property type="match status" value="1"/>
</dbReference>
<evidence type="ECO:0000313" key="8">
    <source>
        <dbReference type="Proteomes" id="UP000234956"/>
    </source>
</evidence>
<proteinExistence type="inferred from homology"/>
<keyword evidence="3" id="KW-0813">Transport</keyword>
<dbReference type="PANTHER" id="PTHR30532">
    <property type="entry name" value="IRON III DICITRATE-BINDING PERIPLASMIC PROTEIN"/>
    <property type="match status" value="1"/>
</dbReference>
<gene>
    <name evidence="7" type="ORF">CRI88_00235</name>
</gene>
<evidence type="ECO:0000256" key="3">
    <source>
        <dbReference type="ARBA" id="ARBA00022448"/>
    </source>
</evidence>
<evidence type="ECO:0000256" key="1">
    <source>
        <dbReference type="ARBA" id="ARBA00004193"/>
    </source>
</evidence>
<evidence type="ECO:0000313" key="7">
    <source>
        <dbReference type="EMBL" id="PKU52792.1"/>
    </source>
</evidence>
<feature type="chain" id="PRO_5039059353" evidence="5">
    <location>
        <begin position="22"/>
        <end position="322"/>
    </location>
</feature>
<feature type="signal peptide" evidence="5">
    <location>
        <begin position="1"/>
        <end position="21"/>
    </location>
</feature>
<dbReference type="Proteomes" id="UP000234956">
    <property type="component" value="Unassembled WGS sequence"/>
</dbReference>
<evidence type="ECO:0000256" key="5">
    <source>
        <dbReference type="SAM" id="SignalP"/>
    </source>
</evidence>
<dbReference type="RefSeq" id="WP_089933179.1">
    <property type="nucleotide sequence ID" value="NZ_PDFK01000001.1"/>
</dbReference>
<dbReference type="AlphaFoldDB" id="A0A2I0V3J1"/>
<sequence>MKKTMVILSIIVLTLTLSACTKDKEESTSSVLQKKESEEQTTKITYLNNHYSVPVKPEKILFLNAFESIEDAVILGIEPYAASAIGSDEEPFPSFFGDVTANTIPLLTTSGDSLEYVLQLAPDLIISTDMEDPKVLEQLEKIAPVIPTSHYGPDWQENLEMLAEITGKAEKAKTLIDKYHQDKQNAIHYLDSFQDKDIVAIRIRGGEMMIYPKDVFLNDVLYGELNLPVPEAINKVNQQTVITLEGLYQANPDYIFIQYDLYENDMDGSILEELQQSPVWKGLKAVESNQVFINAVDPLVMGGGTLNGRIRILEATMEALGN</sequence>
<dbReference type="PANTHER" id="PTHR30532:SF10">
    <property type="entry name" value="IRON-UPTAKE SYSTEM-BINDING PROTEIN"/>
    <property type="match status" value="1"/>
</dbReference>
<reference evidence="7 8" key="1">
    <citation type="submission" date="2017-10" db="EMBL/GenBank/DDBJ databases">
        <title>Draft genome of Lysinibacillus fusiformis strain Juneja, a laboratory-derived pathogen of Drosophila melanogaster.</title>
        <authorList>
            <person name="Smith B.R."/>
            <person name="Unckless R.L."/>
        </authorList>
    </citation>
    <scope>NUCLEOTIDE SEQUENCE [LARGE SCALE GENOMIC DNA]</scope>
    <source>
        <strain evidence="7 8">Juneja</strain>
    </source>
</reference>
<comment type="subcellular location">
    <subcellularLocation>
        <location evidence="1">Cell membrane</location>
        <topology evidence="1">Lipid-anchor</topology>
    </subcellularLocation>
</comment>
<evidence type="ECO:0000259" key="6">
    <source>
        <dbReference type="PROSITE" id="PS50983"/>
    </source>
</evidence>
<protein>
    <submittedName>
        <fullName evidence="7">Iron-uptake system-binding protein</fullName>
    </submittedName>
</protein>
<keyword evidence="4 5" id="KW-0732">Signal</keyword>
<comment type="caution">
    <text evidence="7">The sequence shown here is derived from an EMBL/GenBank/DDBJ whole genome shotgun (WGS) entry which is preliminary data.</text>
</comment>
<evidence type="ECO:0000256" key="4">
    <source>
        <dbReference type="ARBA" id="ARBA00022729"/>
    </source>
</evidence>
<name>A0A2I0V3J1_9BACI</name>
<evidence type="ECO:0000256" key="2">
    <source>
        <dbReference type="ARBA" id="ARBA00008814"/>
    </source>
</evidence>
<dbReference type="EMBL" id="PDFK01000001">
    <property type="protein sequence ID" value="PKU52792.1"/>
    <property type="molecule type" value="Genomic_DNA"/>
</dbReference>
<accession>A0A2I0V3J1</accession>
<dbReference type="GO" id="GO:0030288">
    <property type="term" value="C:outer membrane-bounded periplasmic space"/>
    <property type="evidence" value="ECO:0007669"/>
    <property type="project" value="TreeGrafter"/>
</dbReference>
<organism evidence="7 8">
    <name type="scientific">Lysinibacillus fusiformis</name>
    <dbReference type="NCBI Taxonomy" id="28031"/>
    <lineage>
        <taxon>Bacteria</taxon>
        <taxon>Bacillati</taxon>
        <taxon>Bacillota</taxon>
        <taxon>Bacilli</taxon>
        <taxon>Bacillales</taxon>
        <taxon>Bacillaceae</taxon>
        <taxon>Lysinibacillus</taxon>
    </lineage>
</organism>
<feature type="domain" description="Fe/B12 periplasmic-binding" evidence="6">
    <location>
        <begin position="60"/>
        <end position="322"/>
    </location>
</feature>